<comment type="caution">
    <text evidence="2">The sequence shown here is derived from an EMBL/GenBank/DDBJ whole genome shotgun (WGS) entry which is preliminary data.</text>
</comment>
<sequence length="187" mass="20848">MIVTRDDFFVLTGGPGAGKTTLMEALRRRGLACMPESGRRIIQTQRRVGGRALPWLDPSHFAELELGIGLATFCEAEPTRTTFFDRGLVDPMGFLTVCGLEVPAHFHEAARTYRYNSTAFIAPPWEEIYARDTERKQSFELARATHDAMVRVYGEAGYRLVTLPLASVDERVAFILDTIGAPSRRPA</sequence>
<dbReference type="AlphaFoldDB" id="A0A917Q589"/>
<name>A0A917Q589_9HYPH</name>
<feature type="domain" description="NadR/Ttd14 AAA" evidence="1">
    <location>
        <begin position="9"/>
        <end position="171"/>
    </location>
</feature>
<evidence type="ECO:0000313" key="3">
    <source>
        <dbReference type="Proteomes" id="UP000600449"/>
    </source>
</evidence>
<accession>A0A917Q589</accession>
<dbReference type="Gene3D" id="3.40.50.300">
    <property type="entry name" value="P-loop containing nucleotide triphosphate hydrolases"/>
    <property type="match status" value="1"/>
</dbReference>
<keyword evidence="3" id="KW-1185">Reference proteome</keyword>
<dbReference type="InterPro" id="IPR038727">
    <property type="entry name" value="NadR/Ttd14_AAA_dom"/>
</dbReference>
<gene>
    <name evidence="2" type="ORF">GCM10011322_13130</name>
</gene>
<dbReference type="SUPFAM" id="SSF52540">
    <property type="entry name" value="P-loop containing nucleoside triphosphate hydrolases"/>
    <property type="match status" value="1"/>
</dbReference>
<evidence type="ECO:0000313" key="2">
    <source>
        <dbReference type="EMBL" id="GGK27968.1"/>
    </source>
</evidence>
<dbReference type="Pfam" id="PF13521">
    <property type="entry name" value="AAA_28"/>
    <property type="match status" value="1"/>
</dbReference>
<dbReference type="RefSeq" id="WP_188911014.1">
    <property type="nucleotide sequence ID" value="NZ_BMMF01000003.1"/>
</dbReference>
<reference evidence="2 3" key="1">
    <citation type="journal article" date="2014" name="Int. J. Syst. Evol. Microbiol.">
        <title>Complete genome sequence of Corynebacterium casei LMG S-19264T (=DSM 44701T), isolated from a smear-ripened cheese.</title>
        <authorList>
            <consortium name="US DOE Joint Genome Institute (JGI-PGF)"/>
            <person name="Walter F."/>
            <person name="Albersmeier A."/>
            <person name="Kalinowski J."/>
            <person name="Ruckert C."/>
        </authorList>
    </citation>
    <scope>NUCLEOTIDE SEQUENCE [LARGE SCALE GENOMIC DNA]</scope>
    <source>
        <strain evidence="2 3">CGMCC 1.9161</strain>
    </source>
</reference>
<dbReference type="InterPro" id="IPR027417">
    <property type="entry name" value="P-loop_NTPase"/>
</dbReference>
<dbReference type="EMBL" id="BMMF01000003">
    <property type="protein sequence ID" value="GGK27968.1"/>
    <property type="molecule type" value="Genomic_DNA"/>
</dbReference>
<protein>
    <submittedName>
        <fullName evidence="2">ATPase</fullName>
    </submittedName>
</protein>
<evidence type="ECO:0000259" key="1">
    <source>
        <dbReference type="Pfam" id="PF13521"/>
    </source>
</evidence>
<proteinExistence type="predicted"/>
<organism evidence="2 3">
    <name type="scientific">Salinarimonas ramus</name>
    <dbReference type="NCBI Taxonomy" id="690164"/>
    <lineage>
        <taxon>Bacteria</taxon>
        <taxon>Pseudomonadati</taxon>
        <taxon>Pseudomonadota</taxon>
        <taxon>Alphaproteobacteria</taxon>
        <taxon>Hyphomicrobiales</taxon>
        <taxon>Salinarimonadaceae</taxon>
        <taxon>Salinarimonas</taxon>
    </lineage>
</organism>
<dbReference type="Proteomes" id="UP000600449">
    <property type="component" value="Unassembled WGS sequence"/>
</dbReference>